<dbReference type="AlphaFoldDB" id="A0A8J6NV99"/>
<reference evidence="1 2" key="1">
    <citation type="submission" date="2020-08" db="EMBL/GenBank/DDBJ databases">
        <title>Bridging the membrane lipid divide: bacteria of the FCB group superphylum have the potential to synthesize archaeal ether lipids.</title>
        <authorList>
            <person name="Villanueva L."/>
            <person name="Von Meijenfeldt F.A.B."/>
            <person name="Westbye A.B."/>
            <person name="Yadav S."/>
            <person name="Hopmans E.C."/>
            <person name="Dutilh B.E."/>
            <person name="Sinninghe Damste J.S."/>
        </authorList>
    </citation>
    <scope>NUCLEOTIDE SEQUENCE [LARGE SCALE GENOMIC DNA]</scope>
    <source>
        <strain evidence="1">NIOZ-UU100</strain>
    </source>
</reference>
<organism evidence="1 2">
    <name type="scientific">Candidatus Thiopontia autotrophica</name>
    <dbReference type="NCBI Taxonomy" id="2841688"/>
    <lineage>
        <taxon>Bacteria</taxon>
        <taxon>Pseudomonadati</taxon>
        <taxon>Pseudomonadota</taxon>
        <taxon>Gammaproteobacteria</taxon>
        <taxon>Candidatus Thiopontia</taxon>
    </lineage>
</organism>
<evidence type="ECO:0000313" key="2">
    <source>
        <dbReference type="Proteomes" id="UP000654401"/>
    </source>
</evidence>
<evidence type="ECO:0000313" key="1">
    <source>
        <dbReference type="EMBL" id="MBC8518816.1"/>
    </source>
</evidence>
<dbReference type="EMBL" id="JACNFK010000005">
    <property type="protein sequence ID" value="MBC8518816.1"/>
    <property type="molecule type" value="Genomic_DNA"/>
</dbReference>
<name>A0A8J6NV99_9GAMM</name>
<protein>
    <recommendedName>
        <fullName evidence="3">SPOR domain-containing protein</fullName>
    </recommendedName>
</protein>
<evidence type="ECO:0008006" key="3">
    <source>
        <dbReference type="Google" id="ProtNLM"/>
    </source>
</evidence>
<sequence>MQKVIQIALVAGLIVLVILIKPKFSEDDPAGEYRILFGSYSSHTDALAMQTLLQQKWKEVEVEVEIVEQRYRDNGKRRVGYRLLSLPITGKLNSEKASEPFRDGGLRVRVVHSEPAN</sequence>
<gene>
    <name evidence="1" type="ORF">H8D24_00215</name>
</gene>
<proteinExistence type="predicted"/>
<comment type="caution">
    <text evidence="1">The sequence shown here is derived from an EMBL/GenBank/DDBJ whole genome shotgun (WGS) entry which is preliminary data.</text>
</comment>
<accession>A0A8J6NV99</accession>
<dbReference type="Proteomes" id="UP000654401">
    <property type="component" value="Unassembled WGS sequence"/>
</dbReference>